<keyword evidence="4" id="KW-0547">Nucleotide-binding</keyword>
<evidence type="ECO:0000256" key="10">
    <source>
        <dbReference type="ARBA" id="ARBA00048174"/>
    </source>
</evidence>
<evidence type="ECO:0000256" key="9">
    <source>
        <dbReference type="ARBA" id="ARBA00038901"/>
    </source>
</evidence>
<dbReference type="GO" id="GO:0046872">
    <property type="term" value="F:metal ion binding"/>
    <property type="evidence" value="ECO:0007669"/>
    <property type="project" value="UniProtKB-KW"/>
</dbReference>
<sequence length="269" mass="27122">MASSEADDKGEASVGSSEGQEVPEEGQVKDAESSKATQDLAEAADGSTKAAVKAVKAGRAPLYVVVASTAPMKVAAVERLFAPPALPALLRPRGPAAGALGVRVEGVKTASGVNEQPFGHEETMRGALNRLAAARAARPGADFYVALENGLFDVLCSDSVGGGGAPQSFDMAWVVIEDSEGRRALAHSAGVEMPAAAAAASKASGFSTTAGGEVARAAGAGGDGADLVDPQDPHRHLTSGFCPREDMLLGALTVAWGQLSRLCSSNEPA</sequence>
<name>A0A813J6V1_POLGL</name>
<dbReference type="EC" id="3.6.1.73" evidence="9"/>
<dbReference type="SUPFAM" id="SSF52972">
    <property type="entry name" value="ITPase-like"/>
    <property type="match status" value="1"/>
</dbReference>
<keyword evidence="7" id="KW-0546">Nucleotide metabolism</keyword>
<evidence type="ECO:0000313" key="14">
    <source>
        <dbReference type="EMBL" id="CAE8670589.1"/>
    </source>
</evidence>
<dbReference type="InterPro" id="IPR026533">
    <property type="entry name" value="NTPase/PRRC1"/>
</dbReference>
<feature type="domain" description="Non-canonical purine NTP phosphatase/PRRC1" evidence="13">
    <location>
        <begin position="67"/>
        <end position="201"/>
    </location>
</feature>
<evidence type="ECO:0000256" key="6">
    <source>
        <dbReference type="ARBA" id="ARBA00022842"/>
    </source>
</evidence>
<comment type="cofactor">
    <cofactor evidence="2">
        <name>Mg(2+)</name>
        <dbReference type="ChEBI" id="CHEBI:18420"/>
    </cofactor>
</comment>
<dbReference type="Gene3D" id="3.90.950.10">
    <property type="match status" value="1"/>
</dbReference>
<dbReference type="PANTHER" id="PTHR34699:SF2">
    <property type="entry name" value="NON-CANONICAL PURINE NTP PHOSPHATASE_PRRC1 DOMAIN-CONTAINING PROTEIN"/>
    <property type="match status" value="1"/>
</dbReference>
<dbReference type="GO" id="GO:0009117">
    <property type="term" value="P:nucleotide metabolic process"/>
    <property type="evidence" value="ECO:0007669"/>
    <property type="project" value="UniProtKB-KW"/>
</dbReference>
<keyword evidence="5" id="KW-0378">Hydrolase</keyword>
<evidence type="ECO:0000256" key="8">
    <source>
        <dbReference type="ARBA" id="ARBA00023211"/>
    </source>
</evidence>
<gene>
    <name evidence="14" type="ORF">PGLA2088_LOCUS17506</name>
</gene>
<evidence type="ECO:0000256" key="7">
    <source>
        <dbReference type="ARBA" id="ARBA00023080"/>
    </source>
</evidence>
<evidence type="ECO:0000256" key="5">
    <source>
        <dbReference type="ARBA" id="ARBA00022801"/>
    </source>
</evidence>
<proteinExistence type="predicted"/>
<evidence type="ECO:0000256" key="12">
    <source>
        <dbReference type="SAM" id="MobiDB-lite"/>
    </source>
</evidence>
<evidence type="ECO:0000313" key="15">
    <source>
        <dbReference type="Proteomes" id="UP000626109"/>
    </source>
</evidence>
<dbReference type="GO" id="GO:0006772">
    <property type="term" value="P:thiamine metabolic process"/>
    <property type="evidence" value="ECO:0007669"/>
    <property type="project" value="TreeGrafter"/>
</dbReference>
<comment type="catalytic activity">
    <reaction evidence="11">
        <text>XTP + H2O = XDP + phosphate + H(+)</text>
        <dbReference type="Rhea" id="RHEA:28406"/>
        <dbReference type="ChEBI" id="CHEBI:15377"/>
        <dbReference type="ChEBI" id="CHEBI:15378"/>
        <dbReference type="ChEBI" id="CHEBI:43474"/>
        <dbReference type="ChEBI" id="CHEBI:59884"/>
        <dbReference type="ChEBI" id="CHEBI:61314"/>
        <dbReference type="EC" id="3.6.1.73"/>
    </reaction>
</comment>
<evidence type="ECO:0000256" key="3">
    <source>
        <dbReference type="ARBA" id="ARBA00022723"/>
    </source>
</evidence>
<reference evidence="14" key="1">
    <citation type="submission" date="2021-02" db="EMBL/GenBank/DDBJ databases">
        <authorList>
            <person name="Dougan E. K."/>
            <person name="Rhodes N."/>
            <person name="Thang M."/>
            <person name="Chan C."/>
        </authorList>
    </citation>
    <scope>NUCLEOTIDE SEQUENCE</scope>
</reference>
<dbReference type="EMBL" id="CAJNNW010023370">
    <property type="protein sequence ID" value="CAE8670589.1"/>
    <property type="molecule type" value="Genomic_DNA"/>
</dbReference>
<dbReference type="GO" id="GO:0000166">
    <property type="term" value="F:nucleotide binding"/>
    <property type="evidence" value="ECO:0007669"/>
    <property type="project" value="UniProtKB-KW"/>
</dbReference>
<dbReference type="GO" id="GO:0103023">
    <property type="term" value="F:ITPase activity"/>
    <property type="evidence" value="ECO:0007669"/>
    <property type="project" value="UniProtKB-EC"/>
</dbReference>
<dbReference type="Pfam" id="PF01931">
    <property type="entry name" value="NTPase_I-T"/>
    <property type="match status" value="1"/>
</dbReference>
<feature type="region of interest" description="Disordered" evidence="12">
    <location>
        <begin position="1"/>
        <end position="47"/>
    </location>
</feature>
<dbReference type="AlphaFoldDB" id="A0A813J6V1"/>
<dbReference type="InterPro" id="IPR050299">
    <property type="entry name" value="YjjX_NTPase"/>
</dbReference>
<dbReference type="PANTHER" id="PTHR34699">
    <property type="match status" value="1"/>
</dbReference>
<comment type="catalytic activity">
    <reaction evidence="10">
        <text>ITP + H2O = IDP + phosphate + H(+)</text>
        <dbReference type="Rhea" id="RHEA:28330"/>
        <dbReference type="ChEBI" id="CHEBI:15377"/>
        <dbReference type="ChEBI" id="CHEBI:15378"/>
        <dbReference type="ChEBI" id="CHEBI:43474"/>
        <dbReference type="ChEBI" id="CHEBI:58280"/>
        <dbReference type="ChEBI" id="CHEBI:61402"/>
        <dbReference type="EC" id="3.6.1.73"/>
    </reaction>
</comment>
<evidence type="ECO:0000256" key="1">
    <source>
        <dbReference type="ARBA" id="ARBA00001936"/>
    </source>
</evidence>
<evidence type="ECO:0000256" key="11">
    <source>
        <dbReference type="ARBA" id="ARBA00048781"/>
    </source>
</evidence>
<keyword evidence="8" id="KW-0464">Manganese</keyword>
<dbReference type="InterPro" id="IPR029001">
    <property type="entry name" value="ITPase-like_fam"/>
</dbReference>
<feature type="compositionally biased region" description="Basic and acidic residues" evidence="12">
    <location>
        <begin position="1"/>
        <end position="11"/>
    </location>
</feature>
<comment type="cofactor">
    <cofactor evidence="1">
        <name>Mn(2+)</name>
        <dbReference type="ChEBI" id="CHEBI:29035"/>
    </cofactor>
</comment>
<comment type="caution">
    <text evidence="14">The sequence shown here is derived from an EMBL/GenBank/DDBJ whole genome shotgun (WGS) entry which is preliminary data.</text>
</comment>
<dbReference type="Proteomes" id="UP000626109">
    <property type="component" value="Unassembled WGS sequence"/>
</dbReference>
<keyword evidence="3" id="KW-0479">Metal-binding</keyword>
<protein>
    <recommendedName>
        <fullName evidence="9">inosine/xanthosine triphosphatase</fullName>
        <ecNumber evidence="9">3.6.1.73</ecNumber>
    </recommendedName>
</protein>
<evidence type="ECO:0000259" key="13">
    <source>
        <dbReference type="Pfam" id="PF01931"/>
    </source>
</evidence>
<accession>A0A813J6V1</accession>
<evidence type="ECO:0000256" key="4">
    <source>
        <dbReference type="ARBA" id="ARBA00022741"/>
    </source>
</evidence>
<organism evidence="14 15">
    <name type="scientific">Polarella glacialis</name>
    <name type="common">Dinoflagellate</name>
    <dbReference type="NCBI Taxonomy" id="89957"/>
    <lineage>
        <taxon>Eukaryota</taxon>
        <taxon>Sar</taxon>
        <taxon>Alveolata</taxon>
        <taxon>Dinophyceae</taxon>
        <taxon>Suessiales</taxon>
        <taxon>Suessiaceae</taxon>
        <taxon>Polarella</taxon>
    </lineage>
</organism>
<keyword evidence="6" id="KW-0460">Magnesium</keyword>
<evidence type="ECO:0000256" key="2">
    <source>
        <dbReference type="ARBA" id="ARBA00001946"/>
    </source>
</evidence>